<organism evidence="2 3">
    <name type="scientific">Edaphochlamys debaryana</name>
    <dbReference type="NCBI Taxonomy" id="47281"/>
    <lineage>
        <taxon>Eukaryota</taxon>
        <taxon>Viridiplantae</taxon>
        <taxon>Chlorophyta</taxon>
        <taxon>core chlorophytes</taxon>
        <taxon>Chlorophyceae</taxon>
        <taxon>CS clade</taxon>
        <taxon>Chlamydomonadales</taxon>
        <taxon>Chlamydomonadales incertae sedis</taxon>
        <taxon>Edaphochlamys</taxon>
    </lineage>
</organism>
<dbReference type="Proteomes" id="UP000612055">
    <property type="component" value="Unassembled WGS sequence"/>
</dbReference>
<keyword evidence="3" id="KW-1185">Reference proteome</keyword>
<feature type="region of interest" description="Disordered" evidence="1">
    <location>
        <begin position="1"/>
        <end position="52"/>
    </location>
</feature>
<sequence>MEFNEKAFARQKFRSSRGRGRGGHRGGGRGGAQRGPAREAPSSDLDSNAFRFEDGSEALEDGVVAPRSQGADLEELLADADVQFSQVFYRFRAALQDATQDAPPLGATQPDQLLALDLDALGASLAALPLHTLLGLEPEYLEGLEPAPAKPAAARPVAAPTPVTAAAAQPPARPVTMLTPAPVGAAAAAVATAPAPVARMPYMPVPASAPAASAGGVAVPPAAAAAASSAAGGVDGVDEDLAALLGVSAPSTQRPLPAAAAIASPPGLPPALAAAMGASLHRGKPAFPVQPLAAATSGPGAAAASGPLVAAPGPGLGPGSSGAPAASSGPGVVRLAQAAVASLPGRPAAGPGILQPSLAAAPKAVAGLPGVGGAAGTGAGLAANPAMKARVAGALGTVTKPVVPAGGSAGGGGGGAEVDDELRALLGLPPAASAAPGTSTGAAGTRPTVAPAASKPSLAGKPGGVGSVATLPARAGLPPAQPQPPGQQPAKGPAQSLDDWLGGM</sequence>
<dbReference type="OrthoDB" id="551911at2759"/>
<accession>A0A835XNF0</accession>
<feature type="compositionally biased region" description="Low complexity" evidence="1">
    <location>
        <begin position="430"/>
        <end position="448"/>
    </location>
</feature>
<feature type="compositionally biased region" description="Basic residues" evidence="1">
    <location>
        <begin position="9"/>
        <end position="27"/>
    </location>
</feature>
<evidence type="ECO:0000313" key="2">
    <source>
        <dbReference type="EMBL" id="KAG2483289.1"/>
    </source>
</evidence>
<evidence type="ECO:0000256" key="1">
    <source>
        <dbReference type="SAM" id="MobiDB-lite"/>
    </source>
</evidence>
<proteinExistence type="predicted"/>
<comment type="caution">
    <text evidence="2">The sequence shown here is derived from an EMBL/GenBank/DDBJ whole genome shotgun (WGS) entry which is preliminary data.</text>
</comment>
<name>A0A835XNF0_9CHLO</name>
<dbReference type="EMBL" id="JAEHOE010000182">
    <property type="protein sequence ID" value="KAG2483289.1"/>
    <property type="molecule type" value="Genomic_DNA"/>
</dbReference>
<dbReference type="AlphaFoldDB" id="A0A835XNF0"/>
<protein>
    <submittedName>
        <fullName evidence="2">Uncharacterized protein</fullName>
    </submittedName>
</protein>
<feature type="region of interest" description="Disordered" evidence="1">
    <location>
        <begin position="430"/>
        <end position="504"/>
    </location>
</feature>
<gene>
    <name evidence="2" type="ORF">HYH03_017836</name>
</gene>
<reference evidence="2" key="1">
    <citation type="journal article" date="2020" name="bioRxiv">
        <title>Comparative genomics of Chlamydomonas.</title>
        <authorList>
            <person name="Craig R.J."/>
            <person name="Hasan A.R."/>
            <person name="Ness R.W."/>
            <person name="Keightley P.D."/>
        </authorList>
    </citation>
    <scope>NUCLEOTIDE SEQUENCE</scope>
    <source>
        <strain evidence="2">CCAP 11/70</strain>
    </source>
</reference>
<evidence type="ECO:0000313" key="3">
    <source>
        <dbReference type="Proteomes" id="UP000612055"/>
    </source>
</evidence>